<dbReference type="Pfam" id="PF03693">
    <property type="entry name" value="ParD_antitoxin"/>
    <property type="match status" value="1"/>
</dbReference>
<protein>
    <submittedName>
        <fullName evidence="3">Addiction module antitoxin</fullName>
    </submittedName>
</protein>
<dbReference type="CDD" id="cd22231">
    <property type="entry name" value="RHH_NikR_HicB-like"/>
    <property type="match status" value="1"/>
</dbReference>
<dbReference type="NCBIfam" id="TIGR02606">
    <property type="entry name" value="antidote_CC2985"/>
    <property type="match status" value="1"/>
</dbReference>
<gene>
    <name evidence="3" type="ORF">GCM10007874_62050</name>
</gene>
<sequence>MPSSVALGKQLEGTVERLVASGRYNSKSEVIREGIRLVEEREKRLAALDAALDRSLADIEAGRIHSADEVFAELRARYQGMAERAGE</sequence>
<evidence type="ECO:0000256" key="1">
    <source>
        <dbReference type="ARBA" id="ARBA00008580"/>
    </source>
</evidence>
<organism evidence="3 4">
    <name type="scientific">Labrys miyagiensis</name>
    <dbReference type="NCBI Taxonomy" id="346912"/>
    <lineage>
        <taxon>Bacteria</taxon>
        <taxon>Pseudomonadati</taxon>
        <taxon>Pseudomonadota</taxon>
        <taxon>Alphaproteobacteria</taxon>
        <taxon>Hyphomicrobiales</taxon>
        <taxon>Xanthobacteraceae</taxon>
        <taxon>Labrys</taxon>
    </lineage>
</organism>
<reference evidence="4" key="1">
    <citation type="journal article" date="2019" name="Int. J. Syst. Evol. Microbiol.">
        <title>The Global Catalogue of Microorganisms (GCM) 10K type strain sequencing project: providing services to taxonomists for standard genome sequencing and annotation.</title>
        <authorList>
            <consortium name="The Broad Institute Genomics Platform"/>
            <consortium name="The Broad Institute Genome Sequencing Center for Infectious Disease"/>
            <person name="Wu L."/>
            <person name="Ma J."/>
        </authorList>
    </citation>
    <scope>NUCLEOTIDE SEQUENCE [LARGE SCALE GENOMIC DNA]</scope>
    <source>
        <strain evidence="4">NBRC 101365</strain>
    </source>
</reference>
<accession>A0ABQ6CW07</accession>
<dbReference type="Proteomes" id="UP001156882">
    <property type="component" value="Unassembled WGS sequence"/>
</dbReference>
<dbReference type="InterPro" id="IPR038296">
    <property type="entry name" value="ParD_sf"/>
</dbReference>
<comment type="similarity">
    <text evidence="1">Belongs to the ParD antitoxin family.</text>
</comment>
<dbReference type="SUPFAM" id="SSF47598">
    <property type="entry name" value="Ribbon-helix-helix"/>
    <property type="match status" value="1"/>
</dbReference>
<dbReference type="RefSeq" id="WP_284316109.1">
    <property type="nucleotide sequence ID" value="NZ_BSPC01000069.1"/>
</dbReference>
<name>A0ABQ6CW07_9HYPH</name>
<keyword evidence="4" id="KW-1185">Reference proteome</keyword>
<dbReference type="InterPro" id="IPR010985">
    <property type="entry name" value="Ribbon_hlx_hlx"/>
</dbReference>
<evidence type="ECO:0000256" key="2">
    <source>
        <dbReference type="ARBA" id="ARBA00022649"/>
    </source>
</evidence>
<keyword evidence="2" id="KW-1277">Toxin-antitoxin system</keyword>
<dbReference type="EMBL" id="BSPC01000069">
    <property type="protein sequence ID" value="GLS23185.1"/>
    <property type="molecule type" value="Genomic_DNA"/>
</dbReference>
<dbReference type="PANTHER" id="PTHR36582:SF2">
    <property type="entry name" value="ANTITOXIN PARD"/>
    <property type="match status" value="1"/>
</dbReference>
<proteinExistence type="inferred from homology"/>
<dbReference type="PANTHER" id="PTHR36582">
    <property type="entry name" value="ANTITOXIN PARD"/>
    <property type="match status" value="1"/>
</dbReference>
<comment type="caution">
    <text evidence="3">The sequence shown here is derived from an EMBL/GenBank/DDBJ whole genome shotgun (WGS) entry which is preliminary data.</text>
</comment>
<dbReference type="Gene3D" id="6.10.10.120">
    <property type="entry name" value="Antitoxin ParD1-like"/>
    <property type="match status" value="1"/>
</dbReference>
<evidence type="ECO:0000313" key="4">
    <source>
        <dbReference type="Proteomes" id="UP001156882"/>
    </source>
</evidence>
<dbReference type="InterPro" id="IPR022789">
    <property type="entry name" value="ParD"/>
</dbReference>
<evidence type="ECO:0000313" key="3">
    <source>
        <dbReference type="EMBL" id="GLS23185.1"/>
    </source>
</evidence>